<comment type="catalytic activity">
    <reaction evidence="13">
        <text>a lipid A disaccharide + ATP = a lipid IVA + ADP + H(+)</text>
        <dbReference type="Rhea" id="RHEA:67840"/>
        <dbReference type="ChEBI" id="CHEBI:15378"/>
        <dbReference type="ChEBI" id="CHEBI:30616"/>
        <dbReference type="ChEBI" id="CHEBI:176343"/>
        <dbReference type="ChEBI" id="CHEBI:176425"/>
        <dbReference type="ChEBI" id="CHEBI:456216"/>
        <dbReference type="EC" id="2.7.1.130"/>
    </reaction>
</comment>
<keyword evidence="5 13" id="KW-0444">Lipid biosynthesis</keyword>
<evidence type="ECO:0000256" key="5">
    <source>
        <dbReference type="ARBA" id="ARBA00022516"/>
    </source>
</evidence>
<reference evidence="15 16" key="1">
    <citation type="submission" date="2019-09" db="EMBL/GenBank/DDBJ databases">
        <title>Distinct polysaccharide growth profiles of human intestinal Prevotella copri isolates.</title>
        <authorList>
            <person name="Fehlner-Peach H."/>
            <person name="Magnabosco C."/>
            <person name="Raghavan V."/>
            <person name="Scher J.U."/>
            <person name="Tett A."/>
            <person name="Cox L.M."/>
            <person name="Gottsegen C."/>
            <person name="Watters A."/>
            <person name="Wiltshire- Gordon J.D."/>
            <person name="Segata N."/>
            <person name="Bonneau R."/>
            <person name="Littman D.R."/>
        </authorList>
    </citation>
    <scope>NUCLEOTIDE SEQUENCE [LARGE SCALE GENOMIC DNA]</scope>
    <source>
        <strain evidence="16">iA622</strain>
    </source>
</reference>
<comment type="caution">
    <text evidence="15">The sequence shown here is derived from an EMBL/GenBank/DDBJ whole genome shotgun (WGS) entry which is preliminary data.</text>
</comment>
<evidence type="ECO:0000256" key="13">
    <source>
        <dbReference type="HAMAP-Rule" id="MF_00409"/>
    </source>
</evidence>
<dbReference type="InterPro" id="IPR027417">
    <property type="entry name" value="P-loop_NTPase"/>
</dbReference>
<evidence type="ECO:0000256" key="9">
    <source>
        <dbReference type="ARBA" id="ARBA00022777"/>
    </source>
</evidence>
<sequence>MRTEGDLIKVNDWLLPLSWIYGSIVRFRNWLFDIGLKKSRAFSIPVISVGNITVGGSGKTPHVEYLIRLLHDKVKIAVLSRGYKRKSHGYVLADENTEMTEIGDEPFQMHQKFKDIYVAVDAKRVRGIDHLQNDGETKNVDVVLLDDAFQHRYVKPGINILLVDYHRLIIYDKMMPAGRLREPLSGKNRADIVIITKCPKDLKPMEFRVLTKAMNLYPFQKLYFTCIDYDTPKGVFNSKELKPKEIKSDEEEEVKDPALTGMTDYHVLLLTGIASPKQMEHDIKPMAKGVQTLSFGDHHQFKRKDIDRINSTFEAMPEPRIIITTEKDAVRLRDTEGLYETVKESMYELPIKVSFMLEQQDNFNEKIISYVRKNSRNSILAKRKDDNKSENGNHSGNRSRTISFRNN</sequence>
<organism evidence="15 16">
    <name type="scientific">Segatella copri</name>
    <dbReference type="NCBI Taxonomy" id="165179"/>
    <lineage>
        <taxon>Bacteria</taxon>
        <taxon>Pseudomonadati</taxon>
        <taxon>Bacteroidota</taxon>
        <taxon>Bacteroidia</taxon>
        <taxon>Bacteroidales</taxon>
        <taxon>Prevotellaceae</taxon>
        <taxon>Segatella</taxon>
    </lineage>
</organism>
<evidence type="ECO:0000256" key="6">
    <source>
        <dbReference type="ARBA" id="ARBA00022556"/>
    </source>
</evidence>
<keyword evidence="7 13" id="KW-0808">Transferase</keyword>
<dbReference type="GO" id="GO:0009244">
    <property type="term" value="P:lipopolysaccharide core region biosynthetic process"/>
    <property type="evidence" value="ECO:0007669"/>
    <property type="project" value="TreeGrafter"/>
</dbReference>
<dbReference type="PANTHER" id="PTHR42724">
    <property type="entry name" value="TETRAACYLDISACCHARIDE 4'-KINASE"/>
    <property type="match status" value="1"/>
</dbReference>
<dbReference type="EMBL" id="VZCB01000045">
    <property type="protein sequence ID" value="MQN80330.1"/>
    <property type="molecule type" value="Genomic_DNA"/>
</dbReference>
<name>A0A6G1TZW8_9BACT</name>
<comment type="similarity">
    <text evidence="13">Belongs to the LpxK family.</text>
</comment>
<keyword evidence="6 13" id="KW-0441">Lipid A biosynthesis</keyword>
<dbReference type="NCBIfam" id="TIGR00682">
    <property type="entry name" value="lpxK"/>
    <property type="match status" value="1"/>
</dbReference>
<feature type="compositionally biased region" description="Basic and acidic residues" evidence="14">
    <location>
        <begin position="382"/>
        <end position="391"/>
    </location>
</feature>
<dbReference type="GO" id="GO:0005524">
    <property type="term" value="F:ATP binding"/>
    <property type="evidence" value="ECO:0007669"/>
    <property type="project" value="UniProtKB-UniRule"/>
</dbReference>
<dbReference type="Proteomes" id="UP000480425">
    <property type="component" value="Unassembled WGS sequence"/>
</dbReference>
<evidence type="ECO:0000256" key="12">
    <source>
        <dbReference type="ARBA" id="ARBA00029757"/>
    </source>
</evidence>
<protein>
    <recommendedName>
        <fullName evidence="4 13">Tetraacyldisaccharide 4'-kinase</fullName>
        <ecNumber evidence="3 13">2.7.1.130</ecNumber>
    </recommendedName>
    <alternativeName>
        <fullName evidence="12 13">Lipid A 4'-kinase</fullName>
    </alternativeName>
</protein>
<evidence type="ECO:0000256" key="1">
    <source>
        <dbReference type="ARBA" id="ARBA00002274"/>
    </source>
</evidence>
<dbReference type="RefSeq" id="WP_153122693.1">
    <property type="nucleotide sequence ID" value="NZ_VZCB01000045.1"/>
</dbReference>
<evidence type="ECO:0000256" key="10">
    <source>
        <dbReference type="ARBA" id="ARBA00022840"/>
    </source>
</evidence>
<evidence type="ECO:0000256" key="2">
    <source>
        <dbReference type="ARBA" id="ARBA00004870"/>
    </source>
</evidence>
<evidence type="ECO:0000256" key="7">
    <source>
        <dbReference type="ARBA" id="ARBA00022679"/>
    </source>
</evidence>
<comment type="function">
    <text evidence="1 13">Transfers the gamma-phosphate of ATP to the 4'-position of a tetraacyldisaccharide 1-phosphate intermediate (termed DS-1-P) to form tetraacyldisaccharide 1,4'-bis-phosphate (lipid IVA).</text>
</comment>
<keyword evidence="10 13" id="KW-0067">ATP-binding</keyword>
<feature type="binding site" evidence="13">
    <location>
        <begin position="53"/>
        <end position="60"/>
    </location>
    <ligand>
        <name>ATP</name>
        <dbReference type="ChEBI" id="CHEBI:30616"/>
    </ligand>
</feature>
<dbReference type="SUPFAM" id="SSF52540">
    <property type="entry name" value="P-loop containing nucleoside triphosphate hydrolases"/>
    <property type="match status" value="1"/>
</dbReference>
<evidence type="ECO:0000256" key="4">
    <source>
        <dbReference type="ARBA" id="ARBA00016436"/>
    </source>
</evidence>
<keyword evidence="8 13" id="KW-0547">Nucleotide-binding</keyword>
<keyword evidence="9 13" id="KW-0418">Kinase</keyword>
<feature type="region of interest" description="Disordered" evidence="14">
    <location>
        <begin position="379"/>
        <end position="407"/>
    </location>
</feature>
<evidence type="ECO:0000256" key="3">
    <source>
        <dbReference type="ARBA" id="ARBA00012071"/>
    </source>
</evidence>
<evidence type="ECO:0000256" key="8">
    <source>
        <dbReference type="ARBA" id="ARBA00022741"/>
    </source>
</evidence>
<comment type="pathway">
    <text evidence="2 13">Glycolipid biosynthesis; lipid IV(A) biosynthesis; lipid IV(A) from (3R)-3-hydroxytetradecanoyl-[acyl-carrier-protein] and UDP-N-acetyl-alpha-D-glucosamine: step 6/6.</text>
</comment>
<dbReference type="PANTHER" id="PTHR42724:SF1">
    <property type="entry name" value="TETRAACYLDISACCHARIDE 4'-KINASE, MITOCHONDRIAL-RELATED"/>
    <property type="match status" value="1"/>
</dbReference>
<dbReference type="InterPro" id="IPR003758">
    <property type="entry name" value="LpxK"/>
</dbReference>
<dbReference type="UniPathway" id="UPA00359">
    <property type="reaction ID" value="UER00482"/>
</dbReference>
<evidence type="ECO:0000313" key="16">
    <source>
        <dbReference type="Proteomes" id="UP000480425"/>
    </source>
</evidence>
<dbReference type="OrthoDB" id="9766423at2"/>
<dbReference type="EC" id="2.7.1.130" evidence="3 13"/>
<dbReference type="AlphaFoldDB" id="A0A6G1TZW8"/>
<evidence type="ECO:0000256" key="14">
    <source>
        <dbReference type="SAM" id="MobiDB-lite"/>
    </source>
</evidence>
<evidence type="ECO:0000256" key="11">
    <source>
        <dbReference type="ARBA" id="ARBA00023098"/>
    </source>
</evidence>
<dbReference type="GO" id="GO:0009029">
    <property type="term" value="F:lipid-A 4'-kinase activity"/>
    <property type="evidence" value="ECO:0007669"/>
    <property type="project" value="UniProtKB-UniRule"/>
</dbReference>
<dbReference type="GO" id="GO:0009245">
    <property type="term" value="P:lipid A biosynthetic process"/>
    <property type="evidence" value="ECO:0007669"/>
    <property type="project" value="UniProtKB-UniRule"/>
</dbReference>
<dbReference type="GO" id="GO:0005886">
    <property type="term" value="C:plasma membrane"/>
    <property type="evidence" value="ECO:0007669"/>
    <property type="project" value="TreeGrafter"/>
</dbReference>
<dbReference type="HAMAP" id="MF_00409">
    <property type="entry name" value="LpxK"/>
    <property type="match status" value="1"/>
</dbReference>
<keyword evidence="11 13" id="KW-0443">Lipid metabolism</keyword>
<feature type="compositionally biased region" description="Polar residues" evidence="14">
    <location>
        <begin position="392"/>
        <end position="407"/>
    </location>
</feature>
<accession>A0A6G1TZW8</accession>
<dbReference type="Pfam" id="PF02606">
    <property type="entry name" value="LpxK"/>
    <property type="match status" value="1"/>
</dbReference>
<gene>
    <name evidence="13 15" type="primary">lpxK</name>
    <name evidence="15" type="ORF">F7D73_05080</name>
</gene>
<proteinExistence type="inferred from homology"/>
<evidence type="ECO:0000313" key="15">
    <source>
        <dbReference type="EMBL" id="MQN80330.1"/>
    </source>
</evidence>